<dbReference type="OrthoDB" id="10262656at2759"/>
<evidence type="ECO:0000256" key="6">
    <source>
        <dbReference type="SAM" id="Phobius"/>
    </source>
</evidence>
<keyword evidence="4 6" id="KW-1133">Transmembrane helix</keyword>
<protein>
    <submittedName>
        <fullName evidence="7">Putative mfs multidrug protein</fullName>
    </submittedName>
</protein>
<proteinExistence type="predicted"/>
<dbReference type="InterPro" id="IPR011701">
    <property type="entry name" value="MFS"/>
</dbReference>
<evidence type="ECO:0000313" key="7">
    <source>
        <dbReference type="EMBL" id="EMR63394.1"/>
    </source>
</evidence>
<evidence type="ECO:0000313" key="8">
    <source>
        <dbReference type="Proteomes" id="UP000012174"/>
    </source>
</evidence>
<gene>
    <name evidence="7" type="ORF">UCREL1_9673</name>
</gene>
<comment type="subcellular location">
    <subcellularLocation>
        <location evidence="1">Membrane</location>
        <topology evidence="1">Multi-pass membrane protein</topology>
    </subcellularLocation>
</comment>
<dbReference type="GO" id="GO:0022857">
    <property type="term" value="F:transmembrane transporter activity"/>
    <property type="evidence" value="ECO:0007669"/>
    <property type="project" value="InterPro"/>
</dbReference>
<reference evidence="8" key="1">
    <citation type="journal article" date="2013" name="Genome Announc.">
        <title>Draft genome sequence of the grapevine dieback fungus Eutypa lata UCR-EL1.</title>
        <authorList>
            <person name="Blanco-Ulate B."/>
            <person name="Rolshausen P.E."/>
            <person name="Cantu D."/>
        </authorList>
    </citation>
    <scope>NUCLEOTIDE SEQUENCE [LARGE SCALE GENOMIC DNA]</scope>
    <source>
        <strain evidence="8">UCR-EL1</strain>
    </source>
</reference>
<dbReference type="OMA" id="VISWRAV"/>
<evidence type="ECO:0000256" key="3">
    <source>
        <dbReference type="ARBA" id="ARBA00022692"/>
    </source>
</evidence>
<dbReference type="HOGENOM" id="CLU_1845103_0_0_1"/>
<dbReference type="SUPFAM" id="SSF103473">
    <property type="entry name" value="MFS general substrate transporter"/>
    <property type="match status" value="1"/>
</dbReference>
<dbReference type="Pfam" id="PF07690">
    <property type="entry name" value="MFS_1"/>
    <property type="match status" value="1"/>
</dbReference>
<evidence type="ECO:0000256" key="2">
    <source>
        <dbReference type="ARBA" id="ARBA00022448"/>
    </source>
</evidence>
<accession>M7SB31</accession>
<dbReference type="PANTHER" id="PTHR23504:SF15">
    <property type="entry name" value="MAJOR FACILITATOR SUPERFAMILY (MFS) PROFILE DOMAIN-CONTAINING PROTEIN"/>
    <property type="match status" value="1"/>
</dbReference>
<dbReference type="Proteomes" id="UP000012174">
    <property type="component" value="Unassembled WGS sequence"/>
</dbReference>
<dbReference type="InterPro" id="IPR036259">
    <property type="entry name" value="MFS_trans_sf"/>
</dbReference>
<dbReference type="GO" id="GO:0016020">
    <property type="term" value="C:membrane"/>
    <property type="evidence" value="ECO:0007669"/>
    <property type="project" value="UniProtKB-SubCell"/>
</dbReference>
<name>M7SB31_EUTLA</name>
<evidence type="ECO:0000256" key="4">
    <source>
        <dbReference type="ARBA" id="ARBA00022989"/>
    </source>
</evidence>
<sequence>MTADTWKSLPHKDQLAVLTLCRIVDFFQMVSFQTVCYYQLKSFDPSATEQALSWQTGVALASFTASQSCTAIPWGYIADAKWGGRKNVMLIGLLGTSLSCIGVAFSTSFVCVVAFRASSLAGYQIPQQLIPMLLVTFNG</sequence>
<evidence type="ECO:0000256" key="5">
    <source>
        <dbReference type="ARBA" id="ARBA00023136"/>
    </source>
</evidence>
<keyword evidence="5 6" id="KW-0472">Membrane</keyword>
<dbReference type="Gene3D" id="1.20.1250.20">
    <property type="entry name" value="MFS general substrate transporter like domains"/>
    <property type="match status" value="1"/>
</dbReference>
<dbReference type="EMBL" id="KB707234">
    <property type="protein sequence ID" value="EMR63394.1"/>
    <property type="molecule type" value="Genomic_DNA"/>
</dbReference>
<keyword evidence="8" id="KW-1185">Reference proteome</keyword>
<dbReference type="eggNOG" id="KOG2615">
    <property type="taxonomic scope" value="Eukaryota"/>
</dbReference>
<keyword evidence="2" id="KW-0813">Transport</keyword>
<dbReference type="KEGG" id="ela:UCREL1_9673"/>
<feature type="transmembrane region" description="Helical" evidence="6">
    <location>
        <begin position="90"/>
        <end position="115"/>
    </location>
</feature>
<evidence type="ECO:0000256" key="1">
    <source>
        <dbReference type="ARBA" id="ARBA00004141"/>
    </source>
</evidence>
<dbReference type="AlphaFoldDB" id="M7SB31"/>
<dbReference type="PANTHER" id="PTHR23504">
    <property type="entry name" value="MAJOR FACILITATOR SUPERFAMILY DOMAIN-CONTAINING PROTEIN 10"/>
    <property type="match status" value="1"/>
</dbReference>
<organism evidence="7 8">
    <name type="scientific">Eutypa lata (strain UCR-EL1)</name>
    <name type="common">Grapevine dieback disease fungus</name>
    <name type="synonym">Eutypa armeniacae</name>
    <dbReference type="NCBI Taxonomy" id="1287681"/>
    <lineage>
        <taxon>Eukaryota</taxon>
        <taxon>Fungi</taxon>
        <taxon>Dikarya</taxon>
        <taxon>Ascomycota</taxon>
        <taxon>Pezizomycotina</taxon>
        <taxon>Sordariomycetes</taxon>
        <taxon>Xylariomycetidae</taxon>
        <taxon>Xylariales</taxon>
        <taxon>Diatrypaceae</taxon>
        <taxon>Eutypa</taxon>
    </lineage>
</organism>
<keyword evidence="3 6" id="KW-0812">Transmembrane</keyword>